<feature type="transmembrane region" description="Helical" evidence="1">
    <location>
        <begin position="161"/>
        <end position="181"/>
    </location>
</feature>
<evidence type="ECO:0008006" key="4">
    <source>
        <dbReference type="Google" id="ProtNLM"/>
    </source>
</evidence>
<dbReference type="AlphaFoldDB" id="A0A1I4X704"/>
<dbReference type="EMBL" id="FOVH01000001">
    <property type="protein sequence ID" value="SFN21751.1"/>
    <property type="molecule type" value="Genomic_DNA"/>
</dbReference>
<dbReference type="InParanoid" id="A0A1I4X704"/>
<keyword evidence="1" id="KW-0812">Transmembrane</keyword>
<accession>A0A1I4X704</accession>
<feature type="transmembrane region" description="Helical" evidence="1">
    <location>
        <begin position="29"/>
        <end position="52"/>
    </location>
</feature>
<dbReference type="OrthoDB" id="3463342at2"/>
<keyword evidence="1" id="KW-0472">Membrane</keyword>
<evidence type="ECO:0000256" key="1">
    <source>
        <dbReference type="SAM" id="Phobius"/>
    </source>
</evidence>
<feature type="transmembrane region" description="Helical" evidence="1">
    <location>
        <begin position="58"/>
        <end position="77"/>
    </location>
</feature>
<reference evidence="2 3" key="1">
    <citation type="submission" date="2016-10" db="EMBL/GenBank/DDBJ databases">
        <authorList>
            <person name="de Groot N.N."/>
        </authorList>
    </citation>
    <scope>NUCLEOTIDE SEQUENCE [LARGE SCALE GENOMIC DNA]</scope>
    <source>
        <strain evidence="2 3">DSM 43067</strain>
    </source>
</reference>
<dbReference type="RefSeq" id="WP_143118267.1">
    <property type="nucleotide sequence ID" value="NZ_FOVH01000001.1"/>
</dbReference>
<keyword evidence="1" id="KW-1133">Transmembrane helix</keyword>
<dbReference type="eggNOG" id="ENOG5031SXN">
    <property type="taxonomic scope" value="Bacteria"/>
</dbReference>
<protein>
    <recommendedName>
        <fullName evidence="4">PH domain-containing protein</fullName>
    </recommendedName>
</protein>
<gene>
    <name evidence="2" type="ORF">SAMN04489713_101730</name>
</gene>
<evidence type="ECO:0000313" key="3">
    <source>
        <dbReference type="Proteomes" id="UP000183413"/>
    </source>
</evidence>
<keyword evidence="3" id="KW-1185">Reference proteome</keyword>
<name>A0A1I4X704_9ACTN</name>
<proteinExistence type="predicted"/>
<sequence length="355" mass="38050">MRARRSMRGRAAEAGIGAVRRVHRQRRGWPNAVQIAPGAPLVAVAVGLVFVFDWRAAFLVPVLAWAGIACWVLLGPLPEPGGPRRSFAVCDGGILVASQATAVAIPWDALARPVLDAKGAVLRLVWTKGDEERHIRVGPVSAPRDLGRAVRKQGPVRPRAAPRLAVAATGAAVLALVGWIAQPWLVRTVLGERPEHLKDLARLCSRQDRPYERAAAYSGSGSHPLVFFREDPARPALVTAGGGRARPAPDEVQLVACGSPAGRVSGTPIQVCRYEGGFRLGTYQGRHSLDVFEARTGRRVGRQVLTGTDSVGACPGFQLVWGSREQYPLSEVDTSPTQAQYDAALRAYATGPRRS</sequence>
<dbReference type="Proteomes" id="UP000183413">
    <property type="component" value="Unassembled WGS sequence"/>
</dbReference>
<evidence type="ECO:0000313" key="2">
    <source>
        <dbReference type="EMBL" id="SFN21751.1"/>
    </source>
</evidence>
<organism evidence="2 3">
    <name type="scientific">Actinomadura madurae</name>
    <dbReference type="NCBI Taxonomy" id="1993"/>
    <lineage>
        <taxon>Bacteria</taxon>
        <taxon>Bacillati</taxon>
        <taxon>Actinomycetota</taxon>
        <taxon>Actinomycetes</taxon>
        <taxon>Streptosporangiales</taxon>
        <taxon>Thermomonosporaceae</taxon>
        <taxon>Actinomadura</taxon>
    </lineage>
</organism>